<geneLocation type="plasmid" evidence="2">
    <name>plasmindA</name>
</geneLocation>
<sequence>MLETNRLILRQWQQTDLQPFAELNADPEVMKYFPKTLSRQESDNVVARFKAMIVANQGWGFWAVEMKATGEFVGSVGLAQQPDRFDFSPCTEIGWRINKKFWGQGIAKEAAQASLAYAFNVLHLPKVVSFTSTHNTPSEKLMQRLGMQKHTIFLHPALPGDHALAEHVLYKIFHNNFIDSPL</sequence>
<feature type="domain" description="N-acetyltransferase" evidence="1">
    <location>
        <begin position="7"/>
        <end position="175"/>
    </location>
</feature>
<dbReference type="Gene3D" id="3.40.630.30">
    <property type="match status" value="1"/>
</dbReference>
<dbReference type="GO" id="GO:0016747">
    <property type="term" value="F:acyltransferase activity, transferring groups other than amino-acyl groups"/>
    <property type="evidence" value="ECO:0007669"/>
    <property type="project" value="InterPro"/>
</dbReference>
<name>A0AAU7U2B1_9GAMM</name>
<keyword evidence="2" id="KW-0614">Plasmid</keyword>
<dbReference type="SUPFAM" id="SSF55729">
    <property type="entry name" value="Acyl-CoA N-acyltransferases (Nat)"/>
    <property type="match status" value="1"/>
</dbReference>
<evidence type="ECO:0000313" key="2">
    <source>
        <dbReference type="EMBL" id="XBV47133.1"/>
    </source>
</evidence>
<proteinExistence type="predicted"/>
<dbReference type="PROSITE" id="PS51186">
    <property type="entry name" value="GNAT"/>
    <property type="match status" value="1"/>
</dbReference>
<organism evidence="2">
    <name type="scientific">Pantoea sp. BJ2</name>
    <dbReference type="NCBI Taxonomy" id="3141322"/>
    <lineage>
        <taxon>Bacteria</taxon>
        <taxon>Pseudomonadati</taxon>
        <taxon>Pseudomonadota</taxon>
        <taxon>Gammaproteobacteria</taxon>
        <taxon>Enterobacterales</taxon>
        <taxon>Erwiniaceae</taxon>
        <taxon>Pantoea</taxon>
    </lineage>
</organism>
<gene>
    <name evidence="2" type="ORF">AAF463_19905</name>
</gene>
<dbReference type="InterPro" id="IPR051531">
    <property type="entry name" value="N-acetyltransferase"/>
</dbReference>
<dbReference type="AlphaFoldDB" id="A0AAU7U2B1"/>
<reference evidence="2" key="1">
    <citation type="submission" date="2024-06" db="EMBL/GenBank/DDBJ databases">
        <title>Multiomics insights into the TNT degradation mechanism by Pantoea sp. BJ2 isolated from an ammunition destruction site.</title>
        <authorList>
            <person name="Luo J."/>
        </authorList>
    </citation>
    <scope>NUCLEOTIDE SEQUENCE</scope>
    <source>
        <strain evidence="2">BJ2</strain>
        <plasmid evidence="2">plasmindA</plasmid>
    </source>
</reference>
<accession>A0AAU7U2B1</accession>
<dbReference type="PANTHER" id="PTHR43792">
    <property type="entry name" value="GNAT FAMILY, PUTATIVE (AFU_ORTHOLOGUE AFUA_3G00765)-RELATED-RELATED"/>
    <property type="match status" value="1"/>
</dbReference>
<dbReference type="InterPro" id="IPR016181">
    <property type="entry name" value="Acyl_CoA_acyltransferase"/>
</dbReference>
<dbReference type="RefSeq" id="WP_350262286.1">
    <property type="nucleotide sequence ID" value="NZ_CP158293.1"/>
</dbReference>
<dbReference type="InterPro" id="IPR000182">
    <property type="entry name" value="GNAT_dom"/>
</dbReference>
<dbReference type="Pfam" id="PF13302">
    <property type="entry name" value="Acetyltransf_3"/>
    <property type="match status" value="1"/>
</dbReference>
<dbReference type="EMBL" id="CP158293">
    <property type="protein sequence ID" value="XBV47133.1"/>
    <property type="molecule type" value="Genomic_DNA"/>
</dbReference>
<evidence type="ECO:0000259" key="1">
    <source>
        <dbReference type="PROSITE" id="PS51186"/>
    </source>
</evidence>
<dbReference type="PANTHER" id="PTHR43792:SF1">
    <property type="entry name" value="N-ACETYLTRANSFERASE DOMAIN-CONTAINING PROTEIN"/>
    <property type="match status" value="1"/>
</dbReference>
<protein>
    <submittedName>
        <fullName evidence="2">GNAT family N-acetyltransferase</fullName>
    </submittedName>
</protein>